<reference evidence="1 2" key="1">
    <citation type="submission" date="2016-08" db="EMBL/GenBank/DDBJ databases">
        <authorList>
            <person name="Seilhamer J.J."/>
        </authorList>
    </citation>
    <scope>NUCLEOTIDE SEQUENCE [LARGE SCALE GENOMIC DNA]</scope>
    <source>
        <strain evidence="1 2">VC14762</strain>
    </source>
</reference>
<dbReference type="Proteomes" id="UP000188543">
    <property type="component" value="Unassembled WGS sequence"/>
</dbReference>
<organism evidence="1 2">
    <name type="scientific">Burkholderia cenocepacia</name>
    <dbReference type="NCBI Taxonomy" id="95486"/>
    <lineage>
        <taxon>Bacteria</taxon>
        <taxon>Pseudomonadati</taxon>
        <taxon>Pseudomonadota</taxon>
        <taxon>Betaproteobacteria</taxon>
        <taxon>Burkholderiales</taxon>
        <taxon>Burkholderiaceae</taxon>
        <taxon>Burkholderia</taxon>
        <taxon>Burkholderia cepacia complex</taxon>
    </lineage>
</organism>
<accession>A0A1V2W375</accession>
<proteinExistence type="predicted"/>
<protein>
    <submittedName>
        <fullName evidence="1">Uncharacterized protein</fullName>
    </submittedName>
</protein>
<dbReference type="EMBL" id="MUTJ01000053">
    <property type="protein sequence ID" value="ONU85060.1"/>
    <property type="molecule type" value="Genomic_DNA"/>
</dbReference>
<dbReference type="AlphaFoldDB" id="A0A1V2W375"/>
<sequence length="221" mass="25532">MIRSIPNWMTSALLRVHARAARTPYFDLPGYMLRNWILGARCLERNRDNPTWRDYAPPRAGLLYRWLCHRIAIRAHTILRSDRDRHLHDHPSWSISIVLDGGYWEVFEPTPFALTCPLMYRAALDTIKQSWIAPERAGDHEYLNAFGIYWRGPGAVVVRRAEDFHRLILPNASVAKSIFIMGRRTNSWGFLTQHGKVGWRAYLASPDAVEPQRAETSATPQ</sequence>
<comment type="caution">
    <text evidence="1">The sequence shown here is derived from an EMBL/GenBank/DDBJ whole genome shotgun (WGS) entry which is preliminary data.</text>
</comment>
<evidence type="ECO:0000313" key="2">
    <source>
        <dbReference type="Proteomes" id="UP000188543"/>
    </source>
</evidence>
<dbReference type="OrthoDB" id="950196at2"/>
<evidence type="ECO:0000313" key="1">
    <source>
        <dbReference type="EMBL" id="ONU85060.1"/>
    </source>
</evidence>
<dbReference type="SUPFAM" id="SSF51182">
    <property type="entry name" value="RmlC-like cupins"/>
    <property type="match status" value="1"/>
</dbReference>
<dbReference type="RefSeq" id="WP_077020110.1">
    <property type="nucleotide sequence ID" value="NZ_CADETK010000010.1"/>
</dbReference>
<name>A0A1V2W375_9BURK</name>
<dbReference type="InterPro" id="IPR011051">
    <property type="entry name" value="RmlC_Cupin_sf"/>
</dbReference>
<gene>
    <name evidence="1" type="ORF">A8E72_16835</name>
</gene>